<dbReference type="Gramene" id="OB12G19860.1">
    <property type="protein sequence ID" value="OB12G19860.1"/>
    <property type="gene ID" value="OB12G19860"/>
</dbReference>
<sequence length="122" mass="14475">MMRVDAREKLGRSLAKWFHANDIPGRKANYPFFRAAIKLAQQLGEWVHIPNGREIDGLYLDMNYEEMEAHMLEYGEEWSDYGVTVMSYHDVHHKFHGIQQWAYVLPQINKCNRSCPKCRIYL</sequence>
<dbReference type="PANTHER" id="PTHR46951:SF2">
    <property type="entry name" value="BED-TYPE DOMAIN-CONTAINING PROTEIN"/>
    <property type="match status" value="1"/>
</dbReference>
<dbReference type="eggNOG" id="ENOG502RJJK">
    <property type="taxonomic scope" value="Eukaryota"/>
</dbReference>
<organism evidence="1">
    <name type="scientific">Oryza brachyantha</name>
    <name type="common">malo sina</name>
    <dbReference type="NCBI Taxonomy" id="4533"/>
    <lineage>
        <taxon>Eukaryota</taxon>
        <taxon>Viridiplantae</taxon>
        <taxon>Streptophyta</taxon>
        <taxon>Embryophyta</taxon>
        <taxon>Tracheophyta</taxon>
        <taxon>Spermatophyta</taxon>
        <taxon>Magnoliopsida</taxon>
        <taxon>Liliopsida</taxon>
        <taxon>Poales</taxon>
        <taxon>Poaceae</taxon>
        <taxon>BOP clade</taxon>
        <taxon>Oryzoideae</taxon>
        <taxon>Oryzeae</taxon>
        <taxon>Oryzinae</taxon>
        <taxon>Oryza</taxon>
    </lineage>
</organism>
<dbReference type="Proteomes" id="UP000006038">
    <property type="component" value="Chromosome 12"/>
</dbReference>
<dbReference type="OMA" id="GEWVHIP"/>
<accession>J3NDC8</accession>
<dbReference type="EnsemblPlants" id="OB12G19860.1">
    <property type="protein sequence ID" value="OB12G19860.1"/>
    <property type="gene ID" value="OB12G19860"/>
</dbReference>
<evidence type="ECO:0000313" key="2">
    <source>
        <dbReference type="Proteomes" id="UP000006038"/>
    </source>
</evidence>
<keyword evidence="2" id="KW-1185">Reference proteome</keyword>
<reference evidence="1" key="2">
    <citation type="submission" date="2013-04" db="UniProtKB">
        <authorList>
            <consortium name="EnsemblPlants"/>
        </authorList>
    </citation>
    <scope>IDENTIFICATION</scope>
</reference>
<dbReference type="PANTHER" id="PTHR46951">
    <property type="entry name" value="BED-TYPE DOMAIN-CONTAINING PROTEIN"/>
    <property type="match status" value="1"/>
</dbReference>
<protein>
    <submittedName>
        <fullName evidence="1">Uncharacterized protein</fullName>
    </submittedName>
</protein>
<reference evidence="1" key="1">
    <citation type="journal article" date="2013" name="Nat. Commun.">
        <title>Whole-genome sequencing of Oryza brachyantha reveals mechanisms underlying Oryza genome evolution.</title>
        <authorList>
            <person name="Chen J."/>
            <person name="Huang Q."/>
            <person name="Gao D."/>
            <person name="Wang J."/>
            <person name="Lang Y."/>
            <person name="Liu T."/>
            <person name="Li B."/>
            <person name="Bai Z."/>
            <person name="Luis Goicoechea J."/>
            <person name="Liang C."/>
            <person name="Chen C."/>
            <person name="Zhang W."/>
            <person name="Sun S."/>
            <person name="Liao Y."/>
            <person name="Zhang X."/>
            <person name="Yang L."/>
            <person name="Song C."/>
            <person name="Wang M."/>
            <person name="Shi J."/>
            <person name="Liu G."/>
            <person name="Liu J."/>
            <person name="Zhou H."/>
            <person name="Zhou W."/>
            <person name="Yu Q."/>
            <person name="An N."/>
            <person name="Chen Y."/>
            <person name="Cai Q."/>
            <person name="Wang B."/>
            <person name="Liu B."/>
            <person name="Min J."/>
            <person name="Huang Y."/>
            <person name="Wu H."/>
            <person name="Li Z."/>
            <person name="Zhang Y."/>
            <person name="Yin Y."/>
            <person name="Song W."/>
            <person name="Jiang J."/>
            <person name="Jackson S.A."/>
            <person name="Wing R.A."/>
            <person name="Wang J."/>
            <person name="Chen M."/>
        </authorList>
    </citation>
    <scope>NUCLEOTIDE SEQUENCE [LARGE SCALE GENOMIC DNA]</scope>
    <source>
        <strain evidence="1">cv. IRGC 101232</strain>
    </source>
</reference>
<evidence type="ECO:0000313" key="1">
    <source>
        <dbReference type="EnsemblPlants" id="OB12G19860.1"/>
    </source>
</evidence>
<dbReference type="AlphaFoldDB" id="J3NDC8"/>
<proteinExistence type="predicted"/>
<name>J3NDC8_ORYBR</name>
<dbReference type="HOGENOM" id="CLU_2030311_0_0_1"/>